<evidence type="ECO:0000313" key="4">
    <source>
        <dbReference type="Proteomes" id="UP000075663"/>
    </source>
</evidence>
<evidence type="ECO:0000259" key="2">
    <source>
        <dbReference type="Pfam" id="PF10088"/>
    </source>
</evidence>
<dbReference type="AlphaFoldDB" id="A0A150XKV1"/>
<dbReference type="STRING" id="1914963.AWW67_13415"/>
<dbReference type="InterPro" id="IPR018760">
    <property type="entry name" value="DUF2326"/>
</dbReference>
<dbReference type="Pfam" id="PF10088">
    <property type="entry name" value="DUF2326"/>
    <property type="match status" value="1"/>
</dbReference>
<dbReference type="EMBL" id="LRPB01000049">
    <property type="protein sequence ID" value="KYG79368.1"/>
    <property type="molecule type" value="Genomic_DNA"/>
</dbReference>
<organism evidence="3 4">
    <name type="scientific">Roseivirga seohaensis</name>
    <dbReference type="NCBI Taxonomy" id="1914963"/>
    <lineage>
        <taxon>Bacteria</taxon>
        <taxon>Pseudomonadati</taxon>
        <taxon>Bacteroidota</taxon>
        <taxon>Cytophagia</taxon>
        <taxon>Cytophagales</taxon>
        <taxon>Roseivirgaceae</taxon>
        <taxon>Roseivirga</taxon>
    </lineage>
</organism>
<sequence>MRLIELRSNKKSFRTIPFNRTGISLIVGKKHQTNETLVNRKNTYNSVGKSLSIALVHFCLGSNPNLEFEEKLNDWEFTLEFEIGEKKFIATRKCKEQNKVFLNEKEYSLQDYKDYLESKVFKLPEPIKFLKFRSLISRFIRPNKFGYNSYYKFINKEQDYPQLLNNAFLLGLDPYLVQRKAELKDEIDDIDKRRKGIENDEIMKSFFEEGEDIEIDIYDLKQNIELLENRLKGFQVAEDYHEIVEEADHLKRQIQEYENRAERIKRAIYNIDQSLEIQPDVSRTKIENFYKQARLELPEMVIKRLDEVQSFNEKLTDNRGRRLFKEKQSFEKELHDISEIIRTLGRKKDEKLGYLNTKGALDEFTNMNDQLRSFKLRLEKLEQYKNLINEFKNKQEEFTKEFSDENIKTNNYLNDQSDLIRKNIKLFKFFADQFYGKKRAGIEIHNNDGKNKNRFDIKAKIDDDKGDGVNYIKIFCYDWTMLKGQNNHTVKFLFHDGRLLSEIDPRQVATLFEIAHKQTQEFNLQYIISANENVLEATKQYLGEEKYSEIIEENTVLELTDESEAHKLLGVQVELDYDKE</sequence>
<evidence type="ECO:0000256" key="1">
    <source>
        <dbReference type="SAM" id="Coils"/>
    </source>
</evidence>
<evidence type="ECO:0000313" key="3">
    <source>
        <dbReference type="EMBL" id="KYG79368.1"/>
    </source>
</evidence>
<proteinExistence type="predicted"/>
<dbReference type="Proteomes" id="UP000075663">
    <property type="component" value="Unassembled WGS sequence"/>
</dbReference>
<gene>
    <name evidence="3" type="ORF">AWW67_13415</name>
</gene>
<comment type="caution">
    <text evidence="3">The sequence shown here is derived from an EMBL/GenBank/DDBJ whole genome shotgun (WGS) entry which is preliminary data.</text>
</comment>
<reference evidence="3 4" key="1">
    <citation type="submission" date="2016-01" db="EMBL/GenBank/DDBJ databases">
        <title>Genome sequencing of Roseivirga seohaensis SW-152.</title>
        <authorList>
            <person name="Selvaratnam C."/>
            <person name="Thevarajoo S."/>
            <person name="Goh K.M."/>
            <person name="Ee R."/>
            <person name="Chan K.-G."/>
            <person name="Chong C.S."/>
        </authorList>
    </citation>
    <scope>NUCLEOTIDE SEQUENCE [LARGE SCALE GENOMIC DNA]</scope>
    <source>
        <strain evidence="3 4">SW-152</strain>
    </source>
</reference>
<dbReference type="RefSeq" id="WP_062303511.1">
    <property type="nucleotide sequence ID" value="NZ_LRPB01000049.1"/>
</dbReference>
<protein>
    <recommendedName>
        <fullName evidence="2">DUF2326 domain-containing protein</fullName>
    </recommendedName>
</protein>
<accession>A0A150XKV1</accession>
<name>A0A150XKV1_9BACT</name>
<feature type="coiled-coil region" evidence="1">
    <location>
        <begin position="180"/>
        <end position="274"/>
    </location>
</feature>
<keyword evidence="1" id="KW-0175">Coiled coil</keyword>
<feature type="domain" description="DUF2326" evidence="2">
    <location>
        <begin position="431"/>
        <end position="572"/>
    </location>
</feature>